<comment type="caution">
    <text evidence="1">The sequence shown here is derived from an EMBL/GenBank/DDBJ whole genome shotgun (WGS) entry which is preliminary data.</text>
</comment>
<evidence type="ECO:0000313" key="2">
    <source>
        <dbReference type="Proteomes" id="UP000037594"/>
    </source>
</evidence>
<protein>
    <submittedName>
        <fullName evidence="1">Uncharacterized protein</fullName>
    </submittedName>
</protein>
<gene>
    <name evidence="1" type="ORF">ACT17_14735</name>
</gene>
<sequence length="86" mass="9628">MGHLMQITFWATSTYSSRVHEESVTVDVPPAPPASAEDAREDWINEYLMVHTGDGRGQNERAVYEVEVTACPYQPDLVGLKYRAEG</sequence>
<dbReference type="AlphaFoldDB" id="A0A0J8UAY5"/>
<reference evidence="1 2" key="1">
    <citation type="submission" date="2015-06" db="EMBL/GenBank/DDBJ databases">
        <title>Genome sequence of Mycobacterium conceptionense strain MLE.</title>
        <authorList>
            <person name="Greninger A.L."/>
            <person name="Cunningham G."/>
            <person name="Chiu C.Y."/>
            <person name="Miller S."/>
        </authorList>
    </citation>
    <scope>NUCLEOTIDE SEQUENCE [LARGE SCALE GENOMIC DNA]</scope>
    <source>
        <strain evidence="1 2">MLE</strain>
    </source>
</reference>
<proteinExistence type="predicted"/>
<dbReference type="PATRIC" id="fig|451644.5.peg.3046"/>
<name>A0A0J8UAY5_9MYCO</name>
<evidence type="ECO:0000313" key="1">
    <source>
        <dbReference type="EMBL" id="KMV17550.1"/>
    </source>
</evidence>
<dbReference type="Proteomes" id="UP000037594">
    <property type="component" value="Unassembled WGS sequence"/>
</dbReference>
<dbReference type="EMBL" id="LFOD01000012">
    <property type="protein sequence ID" value="KMV17550.1"/>
    <property type="molecule type" value="Genomic_DNA"/>
</dbReference>
<accession>A0A0J8UAY5</accession>
<organism evidence="1 2">
    <name type="scientific">Mycolicibacterium conceptionense</name>
    <dbReference type="NCBI Taxonomy" id="451644"/>
    <lineage>
        <taxon>Bacteria</taxon>
        <taxon>Bacillati</taxon>
        <taxon>Actinomycetota</taxon>
        <taxon>Actinomycetes</taxon>
        <taxon>Mycobacteriales</taxon>
        <taxon>Mycobacteriaceae</taxon>
        <taxon>Mycolicibacterium</taxon>
    </lineage>
</organism>